<reference evidence="1 2" key="1">
    <citation type="journal article" date="2022" name="Nat. Ecol. Evol.">
        <title>A masculinizing supergene underlies an exaggerated male reproductive morph in a spider.</title>
        <authorList>
            <person name="Hendrickx F."/>
            <person name="De Corte Z."/>
            <person name="Sonet G."/>
            <person name="Van Belleghem S.M."/>
            <person name="Kostlbacher S."/>
            <person name="Vangestel C."/>
        </authorList>
    </citation>
    <scope>NUCLEOTIDE SEQUENCE [LARGE SCALE GENOMIC DNA]</scope>
    <source>
        <strain evidence="1">W744_W776</strain>
    </source>
</reference>
<evidence type="ECO:0008006" key="3">
    <source>
        <dbReference type="Google" id="ProtNLM"/>
    </source>
</evidence>
<dbReference type="Proteomes" id="UP000827092">
    <property type="component" value="Unassembled WGS sequence"/>
</dbReference>
<proteinExistence type="predicted"/>
<dbReference type="PANTHER" id="PTHR37557:SF4">
    <property type="entry name" value="CCHC-TYPE DOMAIN-CONTAINING PROTEIN"/>
    <property type="match status" value="1"/>
</dbReference>
<dbReference type="PANTHER" id="PTHR37557">
    <property type="entry name" value="115 KDA PROTEIN IN TYPE-1 RETROTRANSPOSABLE ELEMENT R1DM-LIKE PROTEIN-RELATED-RELATED"/>
    <property type="match status" value="1"/>
</dbReference>
<gene>
    <name evidence="1" type="ORF">JTE90_024504</name>
</gene>
<sequence length="481" mass="54103">MGVLSVPDQLGLRCRGEWVSKLAFADDLVLCAENAVDLQCIVDRAMPVVKACGLRVNEQKSVSVTWLACGKEKRRIYDHRPTIMVDNRPIAAMGVDGSFKYLGVKFSPSGREKLCCGLRASLETLRSSRLKPQQKVFFLVHNLLPAYTHELTFSRLHAGTLKRYDTYVRAFVRKVLYLPKDTPTTFFHASTKDGGMGIPSLRWGVPINAAKRGPEDYAHLRKYRGIEKLVTTYQQVLRIFRKELWDSCDGTGLRSHKEVPQAHAWILDGSSMLRGHSYINCVNMRANTLFSRSRAARGRGIPHQCSRGCPQPETLNHIVQVCFCTHGPRMKRHNGLVNYLKRGCEQRGNTVHAEPLFDGPSGALKPDLVVYGRDQIAVIDVQVINDQFPLKVGHGNKVSKYSVLREKLKGLRSREPIFTSLTMNWRGAICGASAEELLGLGLISRRDLKVLSVRCLELGVDCWRIHRKMTSFSGRVMYDPG</sequence>
<name>A0AAV6TH03_9ARAC</name>
<accession>A0AAV6TH03</accession>
<organism evidence="1 2">
    <name type="scientific">Oedothorax gibbosus</name>
    <dbReference type="NCBI Taxonomy" id="931172"/>
    <lineage>
        <taxon>Eukaryota</taxon>
        <taxon>Metazoa</taxon>
        <taxon>Ecdysozoa</taxon>
        <taxon>Arthropoda</taxon>
        <taxon>Chelicerata</taxon>
        <taxon>Arachnida</taxon>
        <taxon>Araneae</taxon>
        <taxon>Araneomorphae</taxon>
        <taxon>Entelegynae</taxon>
        <taxon>Araneoidea</taxon>
        <taxon>Linyphiidae</taxon>
        <taxon>Erigoninae</taxon>
        <taxon>Oedothorax</taxon>
    </lineage>
</organism>
<comment type="caution">
    <text evidence="1">The sequence shown here is derived from an EMBL/GenBank/DDBJ whole genome shotgun (WGS) entry which is preliminary data.</text>
</comment>
<protein>
    <recommendedName>
        <fullName evidence="3">Reverse transcriptase</fullName>
    </recommendedName>
</protein>
<keyword evidence="2" id="KW-1185">Reference proteome</keyword>
<evidence type="ECO:0000313" key="2">
    <source>
        <dbReference type="Proteomes" id="UP000827092"/>
    </source>
</evidence>
<evidence type="ECO:0000313" key="1">
    <source>
        <dbReference type="EMBL" id="KAG8170793.1"/>
    </source>
</evidence>
<dbReference type="AlphaFoldDB" id="A0AAV6TH03"/>
<dbReference type="EMBL" id="JAFNEN010004879">
    <property type="protein sequence ID" value="KAG8170793.1"/>
    <property type="molecule type" value="Genomic_DNA"/>
</dbReference>